<feature type="compositionally biased region" description="Basic and acidic residues" evidence="1">
    <location>
        <begin position="332"/>
        <end position="367"/>
    </location>
</feature>
<gene>
    <name evidence="2" type="ORF">AVDCRST_MAG11-1262</name>
</gene>
<feature type="non-terminal residue" evidence="2">
    <location>
        <position position="367"/>
    </location>
</feature>
<evidence type="ECO:0000313" key="2">
    <source>
        <dbReference type="EMBL" id="CAA9307302.1"/>
    </source>
</evidence>
<feature type="compositionally biased region" description="Basic residues" evidence="1">
    <location>
        <begin position="196"/>
        <end position="207"/>
    </location>
</feature>
<feature type="region of interest" description="Disordered" evidence="1">
    <location>
        <begin position="164"/>
        <end position="367"/>
    </location>
</feature>
<feature type="compositionally biased region" description="Basic and acidic residues" evidence="1">
    <location>
        <begin position="208"/>
        <end position="218"/>
    </location>
</feature>
<feature type="non-terminal residue" evidence="2">
    <location>
        <position position="1"/>
    </location>
</feature>
<feature type="compositionally biased region" description="Basic and acidic residues" evidence="1">
    <location>
        <begin position="59"/>
        <end position="75"/>
    </location>
</feature>
<dbReference type="EMBL" id="CADCTU010000281">
    <property type="protein sequence ID" value="CAA9307302.1"/>
    <property type="molecule type" value="Genomic_DNA"/>
</dbReference>
<feature type="compositionally biased region" description="Basic residues" evidence="1">
    <location>
        <begin position="7"/>
        <end position="21"/>
    </location>
</feature>
<evidence type="ECO:0000256" key="1">
    <source>
        <dbReference type="SAM" id="MobiDB-lite"/>
    </source>
</evidence>
<feature type="compositionally biased region" description="Low complexity" evidence="1">
    <location>
        <begin position="296"/>
        <end position="312"/>
    </location>
</feature>
<proteinExistence type="predicted"/>
<feature type="region of interest" description="Disordered" evidence="1">
    <location>
        <begin position="1"/>
        <end position="85"/>
    </location>
</feature>
<feature type="compositionally biased region" description="Basic residues" evidence="1">
    <location>
        <begin position="313"/>
        <end position="331"/>
    </location>
</feature>
<dbReference type="AlphaFoldDB" id="A0A6J4KIU3"/>
<feature type="compositionally biased region" description="Basic residues" evidence="1">
    <location>
        <begin position="281"/>
        <end position="295"/>
    </location>
</feature>
<organism evidence="2">
    <name type="scientific">uncultured Gemmatimonadaceae bacterium</name>
    <dbReference type="NCBI Taxonomy" id="246130"/>
    <lineage>
        <taxon>Bacteria</taxon>
        <taxon>Pseudomonadati</taxon>
        <taxon>Gemmatimonadota</taxon>
        <taxon>Gemmatimonadia</taxon>
        <taxon>Gemmatimonadales</taxon>
        <taxon>Gemmatimonadaceae</taxon>
        <taxon>environmental samples</taxon>
    </lineage>
</organism>
<protein>
    <submittedName>
        <fullName evidence="2">TolB protein, periplasmic protein involved in the tonb-independent uptake of group A colicins</fullName>
    </submittedName>
</protein>
<accession>A0A6J4KIU3</accession>
<feature type="compositionally biased region" description="Basic residues" evidence="1">
    <location>
        <begin position="31"/>
        <end position="45"/>
    </location>
</feature>
<feature type="compositionally biased region" description="Basic residues" evidence="1">
    <location>
        <begin position="172"/>
        <end position="187"/>
    </location>
</feature>
<name>A0A6J4KIU3_9BACT</name>
<sequence length="367" mass="42680">DSASHPSRPRPARHHGSRHGMHAAGSGRPRFTARSRRPPTAHRRPPTVSFRAPPRQRPPPHERRRERRGLLEPRRAPARPPEQARRLRLRPAVRDARRRLGRAPRVDRNGEDHLRLLLRRRPARAVRLHTRRRAQLPRPPRPVEGLRVGARPVRHLHGARRRLRPAPPHELRHVHRRGHRVARRAHDRVHLAQGRGPRHLHDGRRRVERAAPHDDAGLRRRPLLLPRRPPDRLPRPPPHRLRGARRLPGPPRPAARAAQPHGDLGDERRRLGAAAGDQPRRRQLRPVLHPRRPPHHLLVQPQEPAQPQLRPLPRGRRRRRARGRDHRPRVRRLPDVQPRRHEARLGVEPRGRGAGRDERVRGGLEGV</sequence>
<reference evidence="2" key="1">
    <citation type="submission" date="2020-02" db="EMBL/GenBank/DDBJ databases">
        <authorList>
            <person name="Meier V. D."/>
        </authorList>
    </citation>
    <scope>NUCLEOTIDE SEQUENCE</scope>
    <source>
        <strain evidence="2">AVDCRST_MAG11</strain>
    </source>
</reference>